<dbReference type="InterPro" id="IPR001680">
    <property type="entry name" value="WD40_rpt"/>
</dbReference>
<sequence length="523" mass="54143">MHAVGFARGQTARTLAWQLGRQLGYGPTEPDELPVRLRADPRPVLLAVTDLHQAGRGPAHLPSGRPGTVVDDLLAPLLGLPELRLIIETEAPELARTPDALVLTLEPADDARPVGTPLPGPRPEDAVTPAPPAPGLDWRTASADEREHALDRALTTGAAHELLRDPGYLVYGSVPAITATLEDPAVPLPSSLRAVWADAAPALSAPDLPDAQRAAVLHAAAAGTDPRLAEYLRPLAESGPWTTRWSRPSRPAEALALLPGATGSDGTLVSANGLGQLARLALADGQVVASPSSGGTPWQPVALTAVTADCLLALDGAGTLHPLPLATGAQVPMGLGYLALHHNSASLASLPERPTAIASTPRHVAVADGQGRVRLWPLYDIGPGPRDVEPHRTGVTAVACLDISDSAVLLVTGGLDGTVRLWDTEGGDSPPDPVERRAAVPVALAAADTDDAGPVLAVAWSDRRLHLWHLLSGRRAVVPALHDVQALALTGSGHLVAAGHRGIRSTRLDLAALWAREAGIPAG</sequence>
<keyword evidence="6" id="KW-1185">Reference proteome</keyword>
<dbReference type="Proteomes" id="UP000198280">
    <property type="component" value="Unassembled WGS sequence"/>
</dbReference>
<keyword evidence="1 3" id="KW-0853">WD repeat</keyword>
<dbReference type="PROSITE" id="PS00678">
    <property type="entry name" value="WD_REPEATS_1"/>
    <property type="match status" value="1"/>
</dbReference>
<dbReference type="EMBL" id="FZOF01000050">
    <property type="protein sequence ID" value="SNT58633.1"/>
    <property type="molecule type" value="Genomic_DNA"/>
</dbReference>
<dbReference type="PROSITE" id="PS50294">
    <property type="entry name" value="WD_REPEATS_REGION"/>
    <property type="match status" value="1"/>
</dbReference>
<feature type="region of interest" description="Disordered" evidence="4">
    <location>
        <begin position="109"/>
        <end position="130"/>
    </location>
</feature>
<evidence type="ECO:0000313" key="5">
    <source>
        <dbReference type="EMBL" id="SNT58633.1"/>
    </source>
</evidence>
<evidence type="ECO:0000256" key="1">
    <source>
        <dbReference type="ARBA" id="ARBA00022574"/>
    </source>
</evidence>
<keyword evidence="2" id="KW-0677">Repeat</keyword>
<organism evidence="5 6">
    <name type="scientific">Actinacidiphila glaucinigra</name>
    <dbReference type="NCBI Taxonomy" id="235986"/>
    <lineage>
        <taxon>Bacteria</taxon>
        <taxon>Bacillati</taxon>
        <taxon>Actinomycetota</taxon>
        <taxon>Actinomycetes</taxon>
        <taxon>Kitasatosporales</taxon>
        <taxon>Streptomycetaceae</taxon>
        <taxon>Actinacidiphila</taxon>
    </lineage>
</organism>
<gene>
    <name evidence="5" type="ORF">SAMN05216252_15025</name>
</gene>
<feature type="repeat" description="WD" evidence="3">
    <location>
        <begin position="398"/>
        <end position="432"/>
    </location>
</feature>
<dbReference type="Pfam" id="PF00400">
    <property type="entry name" value="WD40"/>
    <property type="match status" value="1"/>
</dbReference>
<reference evidence="5 6" key="1">
    <citation type="submission" date="2017-06" db="EMBL/GenBank/DDBJ databases">
        <authorList>
            <person name="Kim H.J."/>
            <person name="Triplett B.A."/>
        </authorList>
    </citation>
    <scope>NUCLEOTIDE SEQUENCE [LARGE SCALE GENOMIC DNA]</scope>
    <source>
        <strain evidence="5 6">CGMCC 4.1858</strain>
    </source>
</reference>
<protein>
    <submittedName>
        <fullName evidence="5">WD domain-containing protein, G-beta repeat-containing protein</fullName>
    </submittedName>
</protein>
<dbReference type="InterPro" id="IPR015943">
    <property type="entry name" value="WD40/YVTN_repeat-like_dom_sf"/>
</dbReference>
<evidence type="ECO:0000256" key="2">
    <source>
        <dbReference type="ARBA" id="ARBA00022737"/>
    </source>
</evidence>
<dbReference type="Gene3D" id="2.130.10.10">
    <property type="entry name" value="YVTN repeat-like/Quinoprotein amine dehydrogenase"/>
    <property type="match status" value="1"/>
</dbReference>
<evidence type="ECO:0000256" key="3">
    <source>
        <dbReference type="PROSITE-ProRule" id="PRU00221"/>
    </source>
</evidence>
<dbReference type="PROSITE" id="PS50082">
    <property type="entry name" value="WD_REPEATS_2"/>
    <property type="match status" value="1"/>
</dbReference>
<proteinExistence type="predicted"/>
<accession>A0A239NW07</accession>
<dbReference type="AlphaFoldDB" id="A0A239NW07"/>
<name>A0A239NW07_9ACTN</name>
<dbReference type="SUPFAM" id="SSF101898">
    <property type="entry name" value="NHL repeat"/>
    <property type="match status" value="1"/>
</dbReference>
<evidence type="ECO:0000256" key="4">
    <source>
        <dbReference type="SAM" id="MobiDB-lite"/>
    </source>
</evidence>
<dbReference type="InterPro" id="IPR019775">
    <property type="entry name" value="WD40_repeat_CS"/>
</dbReference>
<evidence type="ECO:0000313" key="6">
    <source>
        <dbReference type="Proteomes" id="UP000198280"/>
    </source>
</evidence>